<keyword evidence="6" id="KW-0997">Cell inner membrane</keyword>
<name>N8YBN1_9GAMM</name>
<evidence type="ECO:0000256" key="8">
    <source>
        <dbReference type="ARBA" id="ARBA00022989"/>
    </source>
</evidence>
<evidence type="ECO:0000256" key="2">
    <source>
        <dbReference type="ARBA" id="ARBA00011084"/>
    </source>
</evidence>
<keyword evidence="8 10" id="KW-1133">Transmembrane helix</keyword>
<dbReference type="InterPro" id="IPR010055">
    <property type="entry name" value="T2SS_protein-GspJ"/>
</dbReference>
<keyword evidence="12" id="KW-1185">Reference proteome</keyword>
<dbReference type="EMBL" id="APPN01000059">
    <property type="protein sequence ID" value="ENV34177.1"/>
    <property type="molecule type" value="Genomic_DNA"/>
</dbReference>
<evidence type="ECO:0000313" key="11">
    <source>
        <dbReference type="EMBL" id="ENV34177.1"/>
    </source>
</evidence>
<protein>
    <recommendedName>
        <fullName evidence="3">Type II secretion system protein J</fullName>
    </recommendedName>
</protein>
<proteinExistence type="inferred from homology"/>
<dbReference type="AlphaFoldDB" id="N8YBN1"/>
<dbReference type="NCBIfam" id="TIGR02532">
    <property type="entry name" value="IV_pilin_GFxxxE"/>
    <property type="match status" value="1"/>
</dbReference>
<dbReference type="NCBIfam" id="TIGR01711">
    <property type="entry name" value="gspJ"/>
    <property type="match status" value="1"/>
</dbReference>
<dbReference type="InterPro" id="IPR051621">
    <property type="entry name" value="T2SS_protein_J"/>
</dbReference>
<dbReference type="OrthoDB" id="9794345at2"/>
<gene>
    <name evidence="11" type="ORF">F960_01495</name>
</gene>
<keyword evidence="4" id="KW-1003">Cell membrane</keyword>
<evidence type="ECO:0000313" key="12">
    <source>
        <dbReference type="Proteomes" id="UP000013117"/>
    </source>
</evidence>
<evidence type="ECO:0000256" key="7">
    <source>
        <dbReference type="ARBA" id="ARBA00022692"/>
    </source>
</evidence>
<dbReference type="GO" id="GO:0005886">
    <property type="term" value="C:plasma membrane"/>
    <property type="evidence" value="ECO:0007669"/>
    <property type="project" value="UniProtKB-SubCell"/>
</dbReference>
<dbReference type="HOGENOM" id="CLU_093850_1_0_6"/>
<dbReference type="PANTHER" id="PTHR39583:SF2">
    <property type="entry name" value="TYPE II SECRETION SYSTEM PROTEIN J"/>
    <property type="match status" value="1"/>
</dbReference>
<organism evidence="11 12">
    <name type="scientific">Acinetobacter gerneri DSM 14967 = CIP 107464 = MTCC 9824</name>
    <dbReference type="NCBI Taxonomy" id="1120926"/>
    <lineage>
        <taxon>Bacteria</taxon>
        <taxon>Pseudomonadati</taxon>
        <taxon>Pseudomonadota</taxon>
        <taxon>Gammaproteobacteria</taxon>
        <taxon>Moraxellales</taxon>
        <taxon>Moraxellaceae</taxon>
        <taxon>Acinetobacter</taxon>
    </lineage>
</organism>
<dbReference type="STRING" id="202952.GCA_000747725_02947"/>
<dbReference type="SUPFAM" id="SSF54523">
    <property type="entry name" value="Pili subunits"/>
    <property type="match status" value="1"/>
</dbReference>
<dbReference type="GO" id="GO:0015627">
    <property type="term" value="C:type II protein secretion system complex"/>
    <property type="evidence" value="ECO:0007669"/>
    <property type="project" value="InterPro"/>
</dbReference>
<keyword evidence="7 10" id="KW-0812">Transmembrane</keyword>
<reference evidence="11 12" key="1">
    <citation type="submission" date="2013-02" db="EMBL/GenBank/DDBJ databases">
        <title>The Genome Sequence of Acinetobacter gerneri CIP 107464.</title>
        <authorList>
            <consortium name="The Broad Institute Genome Sequencing Platform"/>
            <consortium name="The Broad Institute Genome Sequencing Center for Infectious Disease"/>
            <person name="Cerqueira G."/>
            <person name="Feldgarden M."/>
            <person name="Courvalin P."/>
            <person name="Perichon B."/>
            <person name="Grillot-Courvalin C."/>
            <person name="Clermont D."/>
            <person name="Rocha E."/>
            <person name="Yoon E.-J."/>
            <person name="Nemec A."/>
            <person name="Walker B."/>
            <person name="Young S.K."/>
            <person name="Zeng Q."/>
            <person name="Gargeya S."/>
            <person name="Fitzgerald M."/>
            <person name="Haas B."/>
            <person name="Abouelleil A."/>
            <person name="Alvarado L."/>
            <person name="Arachchi H.M."/>
            <person name="Berlin A.M."/>
            <person name="Chapman S.B."/>
            <person name="Dewar J."/>
            <person name="Goldberg J."/>
            <person name="Griggs A."/>
            <person name="Gujja S."/>
            <person name="Hansen M."/>
            <person name="Howarth C."/>
            <person name="Imamovic A."/>
            <person name="Larimer J."/>
            <person name="McCowan C."/>
            <person name="Murphy C."/>
            <person name="Neiman D."/>
            <person name="Pearson M."/>
            <person name="Priest M."/>
            <person name="Roberts A."/>
            <person name="Saif S."/>
            <person name="Shea T."/>
            <person name="Sisk P."/>
            <person name="Sykes S."/>
            <person name="Wortman J."/>
            <person name="Nusbaum C."/>
            <person name="Birren B."/>
        </authorList>
    </citation>
    <scope>NUCLEOTIDE SEQUENCE [LARGE SCALE GENOMIC DNA]</scope>
    <source>
        <strain evidence="11 12">CIP 107464</strain>
    </source>
</reference>
<dbReference type="GO" id="GO:0015628">
    <property type="term" value="P:protein secretion by the type II secretion system"/>
    <property type="evidence" value="ECO:0007669"/>
    <property type="project" value="InterPro"/>
</dbReference>
<dbReference type="RefSeq" id="WP_004860837.1">
    <property type="nucleotide sequence ID" value="NZ_ASYY01000029.1"/>
</dbReference>
<dbReference type="InterPro" id="IPR045584">
    <property type="entry name" value="Pilin-like"/>
</dbReference>
<evidence type="ECO:0000256" key="5">
    <source>
        <dbReference type="ARBA" id="ARBA00022481"/>
    </source>
</evidence>
<evidence type="ECO:0000256" key="1">
    <source>
        <dbReference type="ARBA" id="ARBA00004377"/>
    </source>
</evidence>
<keyword evidence="9 10" id="KW-0472">Membrane</keyword>
<evidence type="ECO:0000256" key="6">
    <source>
        <dbReference type="ARBA" id="ARBA00022519"/>
    </source>
</evidence>
<evidence type="ECO:0000256" key="10">
    <source>
        <dbReference type="SAM" id="Phobius"/>
    </source>
</evidence>
<dbReference type="Gene3D" id="3.10.610.10">
    <property type="entry name" value="GSPII I/J protein-like"/>
    <property type="match status" value="1"/>
</dbReference>
<dbReference type="InterPro" id="IPR012902">
    <property type="entry name" value="N_methyl_site"/>
</dbReference>
<evidence type="ECO:0000256" key="4">
    <source>
        <dbReference type="ARBA" id="ARBA00022475"/>
    </source>
</evidence>
<keyword evidence="5" id="KW-0488">Methylation</keyword>
<feature type="transmembrane region" description="Helical" evidence="10">
    <location>
        <begin position="12"/>
        <end position="34"/>
    </location>
</feature>
<evidence type="ECO:0000256" key="3">
    <source>
        <dbReference type="ARBA" id="ARBA00021539"/>
    </source>
</evidence>
<sequence>MRKPAHKQAAFTLVEVLVAIAIFAILTALGWKVFDYLIKVKERNVVKEQKLGELQSAYQQVQRDTLQIIPLTANVGGQLEPALSLSNNTDNPRLVMSKAGVSDPLQQGLSPYERIEYRYDAQAKKLYRLKYENLNISNSVQPKSSVLLNHVDQYQVTVLNPDEMTQWPDPTIDFNNKQLLQTLPKGLRIRFSIDNVEYEWIFSLLNTDFLKKLNPADSESSTSTPKTDS</sequence>
<dbReference type="GeneID" id="84208876"/>
<comment type="similarity">
    <text evidence="2">Belongs to the GSP J family.</text>
</comment>
<dbReference type="Proteomes" id="UP000013117">
    <property type="component" value="Unassembled WGS sequence"/>
</dbReference>
<dbReference type="Pfam" id="PF11612">
    <property type="entry name" value="T2SSJ"/>
    <property type="match status" value="1"/>
</dbReference>
<dbReference type="PATRIC" id="fig|1120926.3.peg.1435"/>
<comment type="caution">
    <text evidence="11">The sequence shown here is derived from an EMBL/GenBank/DDBJ whole genome shotgun (WGS) entry which is preliminary data.</text>
</comment>
<dbReference type="eggNOG" id="COG4795">
    <property type="taxonomic scope" value="Bacteria"/>
</dbReference>
<dbReference type="PANTHER" id="PTHR39583">
    <property type="entry name" value="TYPE II SECRETION SYSTEM PROTEIN J-RELATED"/>
    <property type="match status" value="1"/>
</dbReference>
<dbReference type="Pfam" id="PF07963">
    <property type="entry name" value="N_methyl"/>
    <property type="match status" value="1"/>
</dbReference>
<comment type="subcellular location">
    <subcellularLocation>
        <location evidence="1">Cell inner membrane</location>
        <topology evidence="1">Single-pass membrane protein</topology>
    </subcellularLocation>
</comment>
<evidence type="ECO:0000256" key="9">
    <source>
        <dbReference type="ARBA" id="ARBA00023136"/>
    </source>
</evidence>
<accession>N8YBN1</accession>